<evidence type="ECO:0000313" key="2">
    <source>
        <dbReference type="Proteomes" id="UP000186313"/>
    </source>
</evidence>
<name>A0A1Q9HE55_9VIBR</name>
<proteinExistence type="predicted"/>
<protein>
    <submittedName>
        <fullName evidence="1">Uncharacterized protein</fullName>
    </submittedName>
</protein>
<sequence>MTTLSPFREALLKALLKAALEGYHHLSAHYQQVKREMIDLSDHDLFEETKRHPALHLHCLLASLELMHRGYYLSDIRDVRNDS</sequence>
<comment type="caution">
    <text evidence="1">The sequence shown here is derived from an EMBL/GenBank/DDBJ whole genome shotgun (WGS) entry which is preliminary data.</text>
</comment>
<dbReference type="Proteomes" id="UP000186313">
    <property type="component" value="Unassembled WGS sequence"/>
</dbReference>
<evidence type="ECO:0000313" key="1">
    <source>
        <dbReference type="EMBL" id="OLQ88024.1"/>
    </source>
</evidence>
<dbReference type="EMBL" id="MJMJ01000023">
    <property type="protein sequence ID" value="OLQ88024.1"/>
    <property type="molecule type" value="Genomic_DNA"/>
</dbReference>
<reference evidence="1 2" key="1">
    <citation type="submission" date="2016-09" db="EMBL/GenBank/DDBJ databases">
        <title>Genomic Taxonomy of the Vibrionaceae.</title>
        <authorList>
            <person name="Gonzalez-Castillo A."/>
            <person name="Gomez-Gil B."/>
            <person name="Enciso-Ibarra K."/>
        </authorList>
    </citation>
    <scope>NUCLEOTIDE SEQUENCE [LARGE SCALE GENOMIC DNA]</scope>
    <source>
        <strain evidence="1 2">CAIM 703</strain>
    </source>
</reference>
<organism evidence="1 2">
    <name type="scientific">Vibrio panuliri</name>
    <dbReference type="NCBI Taxonomy" id="1381081"/>
    <lineage>
        <taxon>Bacteria</taxon>
        <taxon>Pseudomonadati</taxon>
        <taxon>Pseudomonadota</taxon>
        <taxon>Gammaproteobacteria</taxon>
        <taxon>Vibrionales</taxon>
        <taxon>Vibrionaceae</taxon>
        <taxon>Vibrio</taxon>
    </lineage>
</organism>
<dbReference type="STRING" id="1381081.BIY22_07570"/>
<gene>
    <name evidence="1" type="ORF">BIY22_07570</name>
</gene>
<accession>A0A1Q9HE55</accession>
<dbReference type="RefSeq" id="WP_075709195.1">
    <property type="nucleotide sequence ID" value="NZ_MJMJ01000023.1"/>
</dbReference>
<dbReference type="AlphaFoldDB" id="A0A1Q9HE55"/>
<dbReference type="OrthoDB" id="5901686at2"/>